<protein>
    <submittedName>
        <fullName evidence="10">ABC transporter permease</fullName>
    </submittedName>
</protein>
<evidence type="ECO:0000256" key="7">
    <source>
        <dbReference type="RuleBase" id="RU363032"/>
    </source>
</evidence>
<feature type="region of interest" description="Disordered" evidence="8">
    <location>
        <begin position="1"/>
        <end position="21"/>
    </location>
</feature>
<evidence type="ECO:0000313" key="10">
    <source>
        <dbReference type="EMBL" id="GIH62879.1"/>
    </source>
</evidence>
<feature type="transmembrane region" description="Helical" evidence="7">
    <location>
        <begin position="177"/>
        <end position="199"/>
    </location>
</feature>
<dbReference type="Proteomes" id="UP000660454">
    <property type="component" value="Unassembled WGS sequence"/>
</dbReference>
<keyword evidence="4 7" id="KW-0812">Transmembrane</keyword>
<organism evidence="10 11">
    <name type="scientific">Microbispora siamensis</name>
    <dbReference type="NCBI Taxonomy" id="564413"/>
    <lineage>
        <taxon>Bacteria</taxon>
        <taxon>Bacillati</taxon>
        <taxon>Actinomycetota</taxon>
        <taxon>Actinomycetes</taxon>
        <taxon>Streptosporangiales</taxon>
        <taxon>Streptosporangiaceae</taxon>
        <taxon>Microbispora</taxon>
    </lineage>
</organism>
<evidence type="ECO:0000256" key="5">
    <source>
        <dbReference type="ARBA" id="ARBA00022989"/>
    </source>
</evidence>
<sequence>MSLTARRPTAAAPPAAGPGRGKVERQWPLALALLAPAMIVVFGVVLYPMGRTLVLSLVDATSALQTEFTFSGLSNYTALLSNSEFWATVWRTAVFTVFSTAVELVVGLLLAQFLNQRIRGQWFFRSLVVLAWALPTIVSANMWRWILHPEYGALNGLLMHLGLLDSYKDWIGGPTQALFVVALVDAWKTTPLVAILLLASMQTIGDDVYEAAAMDGAGAVRRFLSITIPMLKPAIAVVLVLRTIEAFKVFDIIYIMTRGGPDSGTTTIAFYTYLQAFSNQEFSLGSAAAYLTVLFIFVLSLVYLRMLRTDSGGTA</sequence>
<dbReference type="Pfam" id="PF00528">
    <property type="entry name" value="BPD_transp_1"/>
    <property type="match status" value="1"/>
</dbReference>
<keyword evidence="3" id="KW-1003">Cell membrane</keyword>
<dbReference type="InterPro" id="IPR035906">
    <property type="entry name" value="MetI-like_sf"/>
</dbReference>
<feature type="transmembrane region" description="Helical" evidence="7">
    <location>
        <begin position="122"/>
        <end position="146"/>
    </location>
</feature>
<dbReference type="InterPro" id="IPR000515">
    <property type="entry name" value="MetI-like"/>
</dbReference>
<feature type="domain" description="ABC transmembrane type-1" evidence="9">
    <location>
        <begin position="89"/>
        <end position="303"/>
    </location>
</feature>
<accession>A0ABQ4GND3</accession>
<keyword evidence="2 7" id="KW-0813">Transport</keyword>
<comment type="subcellular location">
    <subcellularLocation>
        <location evidence="1 7">Cell membrane</location>
        <topology evidence="1 7">Multi-pass membrane protein</topology>
    </subcellularLocation>
</comment>
<feature type="transmembrane region" description="Helical" evidence="7">
    <location>
        <begin position="220"/>
        <end position="241"/>
    </location>
</feature>
<evidence type="ECO:0000256" key="3">
    <source>
        <dbReference type="ARBA" id="ARBA00022475"/>
    </source>
</evidence>
<keyword evidence="6 7" id="KW-0472">Membrane</keyword>
<keyword evidence="5 7" id="KW-1133">Transmembrane helix</keyword>
<dbReference type="PROSITE" id="PS50928">
    <property type="entry name" value="ABC_TM1"/>
    <property type="match status" value="1"/>
</dbReference>
<dbReference type="PANTHER" id="PTHR43005">
    <property type="entry name" value="BLR7065 PROTEIN"/>
    <property type="match status" value="1"/>
</dbReference>
<feature type="transmembrane region" description="Helical" evidence="7">
    <location>
        <begin position="29"/>
        <end position="49"/>
    </location>
</feature>
<evidence type="ECO:0000256" key="4">
    <source>
        <dbReference type="ARBA" id="ARBA00022692"/>
    </source>
</evidence>
<evidence type="ECO:0000256" key="1">
    <source>
        <dbReference type="ARBA" id="ARBA00004651"/>
    </source>
</evidence>
<dbReference type="PANTHER" id="PTHR43005:SF1">
    <property type="entry name" value="SPERMIDINE_PUTRESCINE TRANSPORT SYSTEM PERMEASE PROTEIN"/>
    <property type="match status" value="1"/>
</dbReference>
<evidence type="ECO:0000256" key="2">
    <source>
        <dbReference type="ARBA" id="ARBA00022448"/>
    </source>
</evidence>
<dbReference type="CDD" id="cd06261">
    <property type="entry name" value="TM_PBP2"/>
    <property type="match status" value="1"/>
</dbReference>
<feature type="transmembrane region" description="Helical" evidence="7">
    <location>
        <begin position="89"/>
        <end position="110"/>
    </location>
</feature>
<reference evidence="10 11" key="1">
    <citation type="submission" date="2021-01" db="EMBL/GenBank/DDBJ databases">
        <title>Whole genome shotgun sequence of Microbispora siamensis NBRC 104113.</title>
        <authorList>
            <person name="Komaki H."/>
            <person name="Tamura T."/>
        </authorList>
    </citation>
    <scope>NUCLEOTIDE SEQUENCE [LARGE SCALE GENOMIC DNA]</scope>
    <source>
        <strain evidence="10 11">NBRC 104113</strain>
    </source>
</reference>
<dbReference type="RefSeq" id="WP_204049486.1">
    <property type="nucleotide sequence ID" value="NZ_BOOF01000019.1"/>
</dbReference>
<proteinExistence type="inferred from homology"/>
<evidence type="ECO:0000256" key="6">
    <source>
        <dbReference type="ARBA" id="ARBA00023136"/>
    </source>
</evidence>
<feature type="compositionally biased region" description="Low complexity" evidence="8">
    <location>
        <begin position="1"/>
        <end position="14"/>
    </location>
</feature>
<gene>
    <name evidence="10" type="ORF">Msi02_36960</name>
</gene>
<keyword evidence="11" id="KW-1185">Reference proteome</keyword>
<evidence type="ECO:0000313" key="11">
    <source>
        <dbReference type="Proteomes" id="UP000660454"/>
    </source>
</evidence>
<dbReference type="Gene3D" id="1.10.3720.10">
    <property type="entry name" value="MetI-like"/>
    <property type="match status" value="1"/>
</dbReference>
<name>A0ABQ4GND3_9ACTN</name>
<comment type="caution">
    <text evidence="10">The sequence shown here is derived from an EMBL/GenBank/DDBJ whole genome shotgun (WGS) entry which is preliminary data.</text>
</comment>
<comment type="similarity">
    <text evidence="7">Belongs to the binding-protein-dependent transport system permease family.</text>
</comment>
<dbReference type="SUPFAM" id="SSF161098">
    <property type="entry name" value="MetI-like"/>
    <property type="match status" value="1"/>
</dbReference>
<evidence type="ECO:0000256" key="8">
    <source>
        <dbReference type="SAM" id="MobiDB-lite"/>
    </source>
</evidence>
<evidence type="ECO:0000259" key="9">
    <source>
        <dbReference type="PROSITE" id="PS50928"/>
    </source>
</evidence>
<dbReference type="EMBL" id="BOOF01000019">
    <property type="protein sequence ID" value="GIH62879.1"/>
    <property type="molecule type" value="Genomic_DNA"/>
</dbReference>
<feature type="transmembrane region" description="Helical" evidence="7">
    <location>
        <begin position="282"/>
        <end position="304"/>
    </location>
</feature>